<dbReference type="Gramene" id="Pp3c18_16059V3.1">
    <property type="protein sequence ID" value="Pp3c18_16059V3.1"/>
    <property type="gene ID" value="Pp3c18_16059"/>
</dbReference>
<name>A0A2K1J1A9_PHYPA</name>
<gene>
    <name evidence="1" type="ORF">PHYPA_023214</name>
</gene>
<dbReference type="EMBL" id="ABEU02000018">
    <property type="protein sequence ID" value="PNR35314.1"/>
    <property type="molecule type" value="Genomic_DNA"/>
</dbReference>
<reference evidence="1 3" key="2">
    <citation type="journal article" date="2018" name="Plant J.">
        <title>The Physcomitrella patens chromosome-scale assembly reveals moss genome structure and evolution.</title>
        <authorList>
            <person name="Lang D."/>
            <person name="Ullrich K.K."/>
            <person name="Murat F."/>
            <person name="Fuchs J."/>
            <person name="Jenkins J."/>
            <person name="Haas F.B."/>
            <person name="Piednoel M."/>
            <person name="Gundlach H."/>
            <person name="Van Bel M."/>
            <person name="Meyberg R."/>
            <person name="Vives C."/>
            <person name="Morata J."/>
            <person name="Symeonidi A."/>
            <person name="Hiss M."/>
            <person name="Muchero W."/>
            <person name="Kamisugi Y."/>
            <person name="Saleh O."/>
            <person name="Blanc G."/>
            <person name="Decker E.L."/>
            <person name="van Gessel N."/>
            <person name="Grimwood J."/>
            <person name="Hayes R.D."/>
            <person name="Graham S.W."/>
            <person name="Gunter L.E."/>
            <person name="McDaniel S.F."/>
            <person name="Hoernstein S.N.W."/>
            <person name="Larsson A."/>
            <person name="Li F.W."/>
            <person name="Perroud P.F."/>
            <person name="Phillips J."/>
            <person name="Ranjan P."/>
            <person name="Rokshar D.S."/>
            <person name="Rothfels C.J."/>
            <person name="Schneider L."/>
            <person name="Shu S."/>
            <person name="Stevenson D.W."/>
            <person name="Thummler F."/>
            <person name="Tillich M."/>
            <person name="Villarreal Aguilar J.C."/>
            <person name="Widiez T."/>
            <person name="Wong G.K."/>
            <person name="Wymore A."/>
            <person name="Zhang Y."/>
            <person name="Zimmer A.D."/>
            <person name="Quatrano R.S."/>
            <person name="Mayer K.F.X."/>
            <person name="Goodstein D."/>
            <person name="Casacuberta J.M."/>
            <person name="Vandepoele K."/>
            <person name="Reski R."/>
            <person name="Cuming A.C."/>
            <person name="Tuskan G.A."/>
            <person name="Maumus F."/>
            <person name="Salse J."/>
            <person name="Schmutz J."/>
            <person name="Rensing S.A."/>
        </authorList>
    </citation>
    <scope>NUCLEOTIDE SEQUENCE [LARGE SCALE GENOMIC DNA]</scope>
    <source>
        <strain evidence="2 3">cv. Gransden 2004</strain>
    </source>
</reference>
<sequence length="97" mass="10981">MGKLNRNEGCQKNQVNGLLNGAKFLHVRESVCLCWSCITHAQSPYQRPLHHHQFHPAWLSNLVSLRIKLQTLVRTSLLPYSRCLPRGFGGAGMCQQV</sequence>
<dbReference type="Gramene" id="Pp3c18_16059V3.2">
    <property type="protein sequence ID" value="Pp3c18_16059V3.2"/>
    <property type="gene ID" value="Pp3c18_16059"/>
</dbReference>
<reference evidence="1 3" key="1">
    <citation type="journal article" date="2008" name="Science">
        <title>The Physcomitrella genome reveals evolutionary insights into the conquest of land by plants.</title>
        <authorList>
            <person name="Rensing S."/>
            <person name="Lang D."/>
            <person name="Zimmer A."/>
            <person name="Terry A."/>
            <person name="Salamov A."/>
            <person name="Shapiro H."/>
            <person name="Nishiyama T."/>
            <person name="Perroud P.-F."/>
            <person name="Lindquist E."/>
            <person name="Kamisugi Y."/>
            <person name="Tanahashi T."/>
            <person name="Sakakibara K."/>
            <person name="Fujita T."/>
            <person name="Oishi K."/>
            <person name="Shin-I T."/>
            <person name="Kuroki Y."/>
            <person name="Toyoda A."/>
            <person name="Suzuki Y."/>
            <person name="Hashimoto A."/>
            <person name="Yamaguchi K."/>
            <person name="Sugano A."/>
            <person name="Kohara Y."/>
            <person name="Fujiyama A."/>
            <person name="Anterola A."/>
            <person name="Aoki S."/>
            <person name="Ashton N."/>
            <person name="Barbazuk W.B."/>
            <person name="Barker E."/>
            <person name="Bennetzen J."/>
            <person name="Bezanilla M."/>
            <person name="Blankenship R."/>
            <person name="Cho S.H."/>
            <person name="Dutcher S."/>
            <person name="Estelle M."/>
            <person name="Fawcett J.A."/>
            <person name="Gundlach H."/>
            <person name="Hanada K."/>
            <person name="Heyl A."/>
            <person name="Hicks K.A."/>
            <person name="Hugh J."/>
            <person name="Lohr M."/>
            <person name="Mayer K."/>
            <person name="Melkozernov A."/>
            <person name="Murata T."/>
            <person name="Nelson D."/>
            <person name="Pils B."/>
            <person name="Prigge M."/>
            <person name="Reiss B."/>
            <person name="Renner T."/>
            <person name="Rombauts S."/>
            <person name="Rushton P."/>
            <person name="Sanderfoot A."/>
            <person name="Schween G."/>
            <person name="Shiu S.-H."/>
            <person name="Stueber K."/>
            <person name="Theodoulou F.L."/>
            <person name="Tu H."/>
            <person name="Van de Peer Y."/>
            <person name="Verrier P.J."/>
            <person name="Waters E."/>
            <person name="Wood A."/>
            <person name="Yang L."/>
            <person name="Cove D."/>
            <person name="Cuming A."/>
            <person name="Hasebe M."/>
            <person name="Lucas S."/>
            <person name="Mishler D.B."/>
            <person name="Reski R."/>
            <person name="Grigoriev I."/>
            <person name="Quatrano R.S."/>
            <person name="Boore J.L."/>
        </authorList>
    </citation>
    <scope>NUCLEOTIDE SEQUENCE [LARGE SCALE GENOMIC DNA]</scope>
    <source>
        <strain evidence="2 3">cv. Gransden 2004</strain>
    </source>
</reference>
<accession>A0A2K1J1A9</accession>
<keyword evidence="3" id="KW-1185">Reference proteome</keyword>
<protein>
    <submittedName>
        <fullName evidence="1 2">Uncharacterized protein</fullName>
    </submittedName>
</protein>
<evidence type="ECO:0000313" key="3">
    <source>
        <dbReference type="Proteomes" id="UP000006727"/>
    </source>
</evidence>
<organism evidence="1">
    <name type="scientific">Physcomitrium patens</name>
    <name type="common">Spreading-leaved earth moss</name>
    <name type="synonym">Physcomitrella patens</name>
    <dbReference type="NCBI Taxonomy" id="3218"/>
    <lineage>
        <taxon>Eukaryota</taxon>
        <taxon>Viridiplantae</taxon>
        <taxon>Streptophyta</taxon>
        <taxon>Embryophyta</taxon>
        <taxon>Bryophyta</taxon>
        <taxon>Bryophytina</taxon>
        <taxon>Bryopsida</taxon>
        <taxon>Funariidae</taxon>
        <taxon>Funariales</taxon>
        <taxon>Funariaceae</taxon>
        <taxon>Physcomitrium</taxon>
    </lineage>
</organism>
<evidence type="ECO:0000313" key="2">
    <source>
        <dbReference type="EnsemblPlants" id="Pp3c18_16059V3.1"/>
    </source>
</evidence>
<evidence type="ECO:0000313" key="1">
    <source>
        <dbReference type="EMBL" id="PNR35314.1"/>
    </source>
</evidence>
<proteinExistence type="predicted"/>
<dbReference type="Proteomes" id="UP000006727">
    <property type="component" value="Chromosome 18"/>
</dbReference>
<dbReference type="InParanoid" id="A0A2K1J1A9"/>
<dbReference type="EnsemblPlants" id="Pp3c18_16059V3.1">
    <property type="protein sequence ID" value="Pp3c18_16059V3.1"/>
    <property type="gene ID" value="Pp3c18_16059"/>
</dbReference>
<dbReference type="AlphaFoldDB" id="A0A2K1J1A9"/>
<reference evidence="2" key="3">
    <citation type="submission" date="2020-12" db="UniProtKB">
        <authorList>
            <consortium name="EnsemblPlants"/>
        </authorList>
    </citation>
    <scope>IDENTIFICATION</scope>
</reference>
<dbReference type="EnsemblPlants" id="Pp3c18_16059V3.2">
    <property type="protein sequence ID" value="Pp3c18_16059V3.2"/>
    <property type="gene ID" value="Pp3c18_16059"/>
</dbReference>